<dbReference type="Gene3D" id="2.60.120.260">
    <property type="entry name" value="Galactose-binding domain-like"/>
    <property type="match status" value="1"/>
</dbReference>
<dbReference type="RefSeq" id="WP_196991144.1">
    <property type="nucleotide sequence ID" value="NZ_JADWYR010000002.1"/>
</dbReference>
<keyword evidence="1" id="KW-0812">Transmembrane</keyword>
<feature type="transmembrane region" description="Helical" evidence="1">
    <location>
        <begin position="12"/>
        <end position="30"/>
    </location>
</feature>
<reference evidence="2" key="1">
    <citation type="submission" date="2020-11" db="EMBL/GenBank/DDBJ databases">
        <title>Bacterial whole genome sequence for Panacibacter sp. DH6.</title>
        <authorList>
            <person name="Le V."/>
            <person name="Ko S."/>
            <person name="Ahn C.-Y."/>
            <person name="Oh H.-M."/>
        </authorList>
    </citation>
    <scope>NUCLEOTIDE SEQUENCE</scope>
    <source>
        <strain evidence="2">DH6</strain>
    </source>
</reference>
<dbReference type="EMBL" id="JADWYR010000002">
    <property type="protein sequence ID" value="MBG9377042.1"/>
    <property type="molecule type" value="Genomic_DNA"/>
</dbReference>
<accession>A0A931E6F7</accession>
<proteinExistence type="predicted"/>
<keyword evidence="3" id="KW-1185">Reference proteome</keyword>
<sequence>MIYSLASRHTKKIGFFMLTLFYAEFLLAAYTPVLNLSDKTAHYQRGNNGHLNYAGGASMEDKALSQQIEWMTDSTDVQYGSQEDMVVLSSIEKADDYGGPSQPEMQSFSPVGADKMVDLFTGDFSYNIPLLDAGGYPINIFYNSGVTMDQEASWVGLGWNINPGTITRNLRGLPDDFDGEADKITKTSSIKENKSVGVTIGSDVEVFGLPLPITANLGVFHNNYRGWGLEGGLNASINAGSFAGGAMTAGMSLSLNSNTQEGVTITPGASISFNFMNNEKSMQESIMGTGTLSASVGANTRSGLKSLQISGGVTSTDTKYNVGLTKVGNYYVPVRTDISSKNSVSANLFSTSISFASKSYTPTISMPYTSRQASFTGKVGGEIFGVDGNIYISGYVTSSKVKPEDVTQVLPAYGYLNYQNANENPSALLDYNREKDIPYREKPAIPNIGIPSYTFDIFSIKGEGTGGTFRAYRGDIGYVYDHQMTTKSESDALSVDVGAGGYFHGGIDFNENNSITQTGPWIEQNALRNSIGFKKSNAAFEAVYFRNPGEKAIVSKSYYESLGGEDLVTPEIYQPSTSSPYIVATNKLKRYRNGLQTGSVTLTSATSRSVRDKRQETITYLSAEEASEVGLSRFIENYAMNTWKLDSCGKFFDNDEQEYKKLYNNSLTIERRITPMRKSNHISEIDVLNPDGKRYVYGIPVYNITQKDITAAVDKDSADIVQGLVKYNDAKDNPIIKPDTHGSLGRDDYYSKEEMPAYAHSFLLTAIVSPDYSDLTGDGITDDDLGDAIKFNYSRVAGNTVSAETPYQWRAPYMTGQATYNEGLKTEIKDDRASYTYGEKELWYMHSIESKNMIVTFKLEDRSDALTINENGVKNLLQNPAKKLKEINLYTKADFLKNGANAKPIKTVHFGYSYRLCRGLYKTPENQGYDSGKLTLDTIYFTYNGSKKKQGMYLFHYTTKNPRYDLSAFDRWGSYKDQQQNPGATGNKPLNSEFPYAIQDSAIAADNAAAWSLDSIILPSKAKIKVTYESDDYAYVQNKRAGQIFKIAGFSPTKPISSTVPLNSLYQNDQSNLYVFAQVNEPATSSQEVYNKYLEEIQKLFFRLKVNYTKGSEFVPCYAEIDLTGGAGNAYGVTANPNIIWFKVKGIDIKKGTLGGSFSPLAKAAIQFLRINLPAQAYPNSEVGDDIGIQEAVQMVGTMIGNIAEVFQMFDYKAMGKGWAKYIDTAKSFVRLDNPNYKKYGGGLRVKSVKIYDAWDEMTQQRKSTYGQNYYYTTLKEINGVKKLISSGVASYEPSIGSEENPWKQPVEYTEQVAAMAPIALSYSEKPFGEGFFPSPMVGYSEVRVKSIHADTVKSMTGYEETKFFTTYDFPTFTENTTMLDNKKRFSPGLAKLLKINARNYISISQGFKVELNDMNGKIKSEASYPAVDSTSAISYSEYYYRMENRNATFKKLSNTVTTIDMDGTIDTTAMIGKDVELMVDMRQQQSVISGNNFNVNTDVIPALFGIPFPIPSFWYFPQREEDIFRSVAVTKVINRYGILDSTLVVDKGSKVSTKNMIYDSETGQPLLTRTQNEFDDPIYNFTYPAHWAYSGMGPAYKNIHDVFNSDENNNIIINNGFLQNTAKYPNLINYFESGDEIMVTGRVKTGELDQTDCDGIVNGCPLNQYAPDKNIERIWVVDSKKLNPNSTAGKVFIDRHGRPYSGTNVNMKIIRSGRRNMSMSSIATVTCLKNPLAVVNNKLKLVLSNDKDVVATGAVVYRDIWRTSDINFLKDTSNVVAEQHNVTLMPTVTRKEYVFSNESSDNPTFVDGAAGTHSAAAYIGASYNFGGGDKSGLFGSCHTKTIKNKSILQFNLTGIPQSAVVNSATLSLAGKIPNNGFTSIYLTGANNSDCNSYNWSSATQFYSGISTATLKRITAPWSSSTNYSNFITTDLNKIDISQTRYTGINCKALMQDLIASNGRANGLMFGLNSETNFDDEKNDRLNYLTFCAGSGCTPIVNMTYTITSTNSWTVCRSAITQNILNPYVYGIFGNWRSDKSYVFYEERKQTDPGVLTDIRVDGAIKDYVPFWSFSNASYLQQTTDTIKWVWNSQITLFNKKGYELENKDPLGRYNSGLYGYKETLPISVTQNSRYREQYFDGFEDYSYDNNTCVDPCPIPRAVDFTTDGGSRDMSNVHSGRYSLKINSGDSASVTTRVFPRTKDTISQKLAMDINLVPMNDTIITPKGFGLRPIPLNGGGVSVSKVIEPGGCTTPTGQGYITAYAGYLQPVKTAYYKLSAYSMGYNDCPEVPYNVQFLVYDDDGLVWNGGSSSTGALITTSSLLLKVGQVYHVIIQADAYNYLYSGSLSWTTCDPTVPPLTYRNIYHAEQDTIGTASIVEGNCNTYNGIISDSSSLITGFSLTQNSKYWFSTWVKESEQCLTGTYINNEVQISFYDAANSVIKTDVLKPSGNIIEGWQRYDADLTVPANAVNSKIKLKNKSTGAVYFDDLRMHPYSANMQSFVYDPVTLRLMAQLDENNYASFYEYDDDGTLIRVKKETLKGIQTIKETRSYLVEQ</sequence>
<protein>
    <recommendedName>
        <fullName evidence="4">PA14 domain-containing protein</fullName>
    </recommendedName>
</protein>
<keyword evidence="1" id="KW-1133">Transmembrane helix</keyword>
<dbReference type="Proteomes" id="UP000628448">
    <property type="component" value="Unassembled WGS sequence"/>
</dbReference>
<evidence type="ECO:0000313" key="3">
    <source>
        <dbReference type="Proteomes" id="UP000628448"/>
    </source>
</evidence>
<gene>
    <name evidence="2" type="ORF">I5907_12425</name>
</gene>
<organism evidence="2 3">
    <name type="scientific">Panacibacter microcysteis</name>
    <dbReference type="NCBI Taxonomy" id="2793269"/>
    <lineage>
        <taxon>Bacteria</taxon>
        <taxon>Pseudomonadati</taxon>
        <taxon>Bacteroidota</taxon>
        <taxon>Chitinophagia</taxon>
        <taxon>Chitinophagales</taxon>
        <taxon>Chitinophagaceae</taxon>
        <taxon>Panacibacter</taxon>
    </lineage>
</organism>
<keyword evidence="1" id="KW-0472">Membrane</keyword>
<name>A0A931E6F7_9BACT</name>
<evidence type="ECO:0008006" key="4">
    <source>
        <dbReference type="Google" id="ProtNLM"/>
    </source>
</evidence>
<evidence type="ECO:0000313" key="2">
    <source>
        <dbReference type="EMBL" id="MBG9377042.1"/>
    </source>
</evidence>
<evidence type="ECO:0000256" key="1">
    <source>
        <dbReference type="SAM" id="Phobius"/>
    </source>
</evidence>
<comment type="caution">
    <text evidence="2">The sequence shown here is derived from an EMBL/GenBank/DDBJ whole genome shotgun (WGS) entry which is preliminary data.</text>
</comment>